<comment type="caution">
    <text evidence="1">The sequence shown here is derived from an EMBL/GenBank/DDBJ whole genome shotgun (WGS) entry which is preliminary data.</text>
</comment>
<accession>A0AAW4N7A6</accession>
<protein>
    <submittedName>
        <fullName evidence="1">DUF2971 domain-containing protein</fullName>
    </submittedName>
</protein>
<dbReference type="EMBL" id="JAHOEI010000102">
    <property type="protein sequence ID" value="MBV3389124.1"/>
    <property type="molecule type" value="Genomic_DNA"/>
</dbReference>
<sequence>MKLFHYTSIETLALILKNKTIRFTRLDRVDDPDEYSFKEDGITPAHYCFVSCWTKNSKENLPQWYMYGNSTHGVRIEIDSDMFAIEDKKLNPKFFNNTFMRTKQFMVMPILSEGFLRDIHYIDDVKKLKDKIFHQFSKQHAIDFKELGFYKSTDWAFQQECRFLFYVMPLLPNGLVNIDYVFQNNIKPKASYIDVPIKEEWLKQIRILLGPKVSEAEEIIVKSLMKDFLNRTDYEYSFYKDKL</sequence>
<dbReference type="Proteomes" id="UP001196765">
    <property type="component" value="Unassembled WGS sequence"/>
</dbReference>
<name>A0AAW4N7A6_9BACT</name>
<proteinExistence type="predicted"/>
<dbReference type="AlphaFoldDB" id="A0AAW4N7A6"/>
<dbReference type="Pfam" id="PF11185">
    <property type="entry name" value="DUF2971"/>
    <property type="match status" value="1"/>
</dbReference>
<gene>
    <name evidence="1" type="ORF">KSW82_15460</name>
</gene>
<organism evidence="1 2">
    <name type="scientific">Segatella copri</name>
    <dbReference type="NCBI Taxonomy" id="165179"/>
    <lineage>
        <taxon>Bacteria</taxon>
        <taxon>Pseudomonadati</taxon>
        <taxon>Bacteroidota</taxon>
        <taxon>Bacteroidia</taxon>
        <taxon>Bacteroidales</taxon>
        <taxon>Prevotellaceae</taxon>
        <taxon>Segatella</taxon>
    </lineage>
</organism>
<dbReference type="RefSeq" id="WP_217745193.1">
    <property type="nucleotide sequence ID" value="NZ_JAHOEI010000102.1"/>
</dbReference>
<reference evidence="1" key="1">
    <citation type="submission" date="2021-06" db="EMBL/GenBank/DDBJ databases">
        <title>Collection of gut derived symbiotic bacterial strains cultured from healthy donors.</title>
        <authorList>
            <person name="Lin H."/>
            <person name="Littmann E."/>
            <person name="Pamer E.G."/>
        </authorList>
    </citation>
    <scope>NUCLEOTIDE SEQUENCE</scope>
    <source>
        <strain evidence="1">MSK.21.74</strain>
    </source>
</reference>
<dbReference type="InterPro" id="IPR021352">
    <property type="entry name" value="DUF2971"/>
</dbReference>
<evidence type="ECO:0000313" key="2">
    <source>
        <dbReference type="Proteomes" id="UP001196765"/>
    </source>
</evidence>
<evidence type="ECO:0000313" key="1">
    <source>
        <dbReference type="EMBL" id="MBV3389124.1"/>
    </source>
</evidence>